<dbReference type="RefSeq" id="WP_144198207.1">
    <property type="nucleotide sequence ID" value="NZ_CP043441.1"/>
</dbReference>
<dbReference type="Proteomes" id="UP001056132">
    <property type="component" value="Chromosome 2"/>
</dbReference>
<dbReference type="AlphaFoldDB" id="A0AAE9I465"/>
<dbReference type="EMBL" id="VCIZ01000007">
    <property type="protein sequence ID" value="TSP12054.1"/>
    <property type="molecule type" value="Genomic_DNA"/>
</dbReference>
<reference evidence="2" key="3">
    <citation type="submission" date="2022-05" db="EMBL/GenBank/DDBJ databases">
        <authorList>
            <person name="Kunte H.-J."/>
        </authorList>
    </citation>
    <scope>NUCLEOTIDE SEQUENCE</scope>
    <source>
        <strain evidence="2">G5</strain>
    </source>
</reference>
<reference evidence="2" key="2">
    <citation type="journal article" date="2022" name="Microbiol. Resour. Announc.">
        <title>Genome Sequence of Cupriavidus campinensis Strain G5, a Member of a Bacterial Consortium Capable of Polyethylene Degradation.</title>
        <authorList>
            <person name="Schneider B."/>
            <person name="Pfeiffer F."/>
            <person name="Dyall-Smith M."/>
            <person name="Kunte H.J."/>
        </authorList>
    </citation>
    <scope>NUCLEOTIDE SEQUENCE</scope>
    <source>
        <strain evidence="2">G5</strain>
    </source>
</reference>
<dbReference type="KEGG" id="ccam:M5D45_24585"/>
<keyword evidence="3" id="KW-1185">Reference proteome</keyword>
<proteinExistence type="predicted"/>
<dbReference type="Proteomes" id="UP000318943">
    <property type="component" value="Unassembled WGS sequence"/>
</dbReference>
<protein>
    <submittedName>
        <fullName evidence="2">Uncharacterized protein</fullName>
    </submittedName>
</protein>
<accession>A0AAE9I465</accession>
<sequence>MSVFPWPVSDTVHLQPGKYLSVDLRRLSHSLGIHVRVSILGETYAVSPAPVEGETGLRADYLRYHTDRMLALMRAVAGDERPALLAHQRRQLEETDLTDDEVGLICHLVETQLPQLTPTPMDDDDGHAIADHLDVRGAVLRRRVRDFFRGAVVLGALEPCHVGP</sequence>
<evidence type="ECO:0000313" key="4">
    <source>
        <dbReference type="Proteomes" id="UP001056132"/>
    </source>
</evidence>
<gene>
    <name evidence="1" type="ORF">FGG12_13615</name>
    <name evidence="2" type="ORF">M5D45_24585</name>
</gene>
<organism evidence="2 4">
    <name type="scientific">Cupriavidus campinensis</name>
    <dbReference type="NCBI Taxonomy" id="151783"/>
    <lineage>
        <taxon>Bacteria</taxon>
        <taxon>Pseudomonadati</taxon>
        <taxon>Pseudomonadota</taxon>
        <taxon>Betaproteobacteria</taxon>
        <taxon>Burkholderiales</taxon>
        <taxon>Burkholderiaceae</taxon>
        <taxon>Cupriavidus</taxon>
    </lineage>
</organism>
<name>A0AAE9I465_9BURK</name>
<evidence type="ECO:0000313" key="2">
    <source>
        <dbReference type="EMBL" id="URF06293.1"/>
    </source>
</evidence>
<evidence type="ECO:0000313" key="1">
    <source>
        <dbReference type="EMBL" id="TSP12054.1"/>
    </source>
</evidence>
<evidence type="ECO:0000313" key="3">
    <source>
        <dbReference type="Proteomes" id="UP000318943"/>
    </source>
</evidence>
<reference evidence="1 3" key="1">
    <citation type="submission" date="2019-05" db="EMBL/GenBank/DDBJ databases">
        <title>Whole genome sequence analysis of Cupriavidus campinensis S14E4C strain.</title>
        <authorList>
            <person name="Abbaszade G."/>
            <person name="Szabo A."/>
            <person name="Toumi M."/>
            <person name="Toth E."/>
        </authorList>
    </citation>
    <scope>NUCLEOTIDE SEQUENCE [LARGE SCALE GENOMIC DNA]</scope>
    <source>
        <strain evidence="1 3">S14E4C</strain>
    </source>
</reference>
<dbReference type="EMBL" id="CP097331">
    <property type="protein sequence ID" value="URF06293.1"/>
    <property type="molecule type" value="Genomic_DNA"/>
</dbReference>